<evidence type="ECO:0000313" key="2">
    <source>
        <dbReference type="EMBL" id="PON67377.1"/>
    </source>
</evidence>
<sequence>MEDPWGFRPSPTVETEPDCPESVMGSAQTSDGPMADCEIMCDPRGVWFGNRSHRYPEQEVAIRDHSMNGSGTKIVEDNSLMK</sequence>
<name>A0A2P5D264_PARAD</name>
<comment type="caution">
    <text evidence="2">The sequence shown here is derived from an EMBL/GenBank/DDBJ whole genome shotgun (WGS) entry which is preliminary data.</text>
</comment>
<keyword evidence="3" id="KW-1185">Reference proteome</keyword>
<protein>
    <submittedName>
        <fullName evidence="2">Uncharacterized protein</fullName>
    </submittedName>
</protein>
<dbReference type="AlphaFoldDB" id="A0A2P5D264"/>
<evidence type="ECO:0000313" key="3">
    <source>
        <dbReference type="Proteomes" id="UP000237105"/>
    </source>
</evidence>
<gene>
    <name evidence="2" type="ORF">PanWU01x14_103580</name>
</gene>
<proteinExistence type="predicted"/>
<dbReference type="EMBL" id="JXTB01000072">
    <property type="protein sequence ID" value="PON67377.1"/>
    <property type="molecule type" value="Genomic_DNA"/>
</dbReference>
<accession>A0A2P5D264</accession>
<feature type="region of interest" description="Disordered" evidence="1">
    <location>
        <begin position="1"/>
        <end position="35"/>
    </location>
</feature>
<dbReference type="Proteomes" id="UP000237105">
    <property type="component" value="Unassembled WGS sequence"/>
</dbReference>
<reference evidence="3" key="1">
    <citation type="submission" date="2016-06" db="EMBL/GenBank/DDBJ databases">
        <title>Parallel loss of symbiosis genes in relatives of nitrogen-fixing non-legume Parasponia.</title>
        <authorList>
            <person name="Van Velzen R."/>
            <person name="Holmer R."/>
            <person name="Bu F."/>
            <person name="Rutten L."/>
            <person name="Van Zeijl A."/>
            <person name="Liu W."/>
            <person name="Santuari L."/>
            <person name="Cao Q."/>
            <person name="Sharma T."/>
            <person name="Shen D."/>
            <person name="Roswanjaya Y."/>
            <person name="Wardhani T."/>
            <person name="Kalhor M.S."/>
            <person name="Jansen J."/>
            <person name="Van den Hoogen J."/>
            <person name="Gungor B."/>
            <person name="Hartog M."/>
            <person name="Hontelez J."/>
            <person name="Verver J."/>
            <person name="Yang W.-C."/>
            <person name="Schijlen E."/>
            <person name="Repin R."/>
            <person name="Schilthuizen M."/>
            <person name="Schranz E."/>
            <person name="Heidstra R."/>
            <person name="Miyata K."/>
            <person name="Fedorova E."/>
            <person name="Kohlen W."/>
            <person name="Bisseling T."/>
            <person name="Smit S."/>
            <person name="Geurts R."/>
        </authorList>
    </citation>
    <scope>NUCLEOTIDE SEQUENCE [LARGE SCALE GENOMIC DNA]</scope>
    <source>
        <strain evidence="3">cv. WU1-14</strain>
    </source>
</reference>
<evidence type="ECO:0000256" key="1">
    <source>
        <dbReference type="SAM" id="MobiDB-lite"/>
    </source>
</evidence>
<organism evidence="2 3">
    <name type="scientific">Parasponia andersonii</name>
    <name type="common">Sponia andersonii</name>
    <dbReference type="NCBI Taxonomy" id="3476"/>
    <lineage>
        <taxon>Eukaryota</taxon>
        <taxon>Viridiplantae</taxon>
        <taxon>Streptophyta</taxon>
        <taxon>Embryophyta</taxon>
        <taxon>Tracheophyta</taxon>
        <taxon>Spermatophyta</taxon>
        <taxon>Magnoliopsida</taxon>
        <taxon>eudicotyledons</taxon>
        <taxon>Gunneridae</taxon>
        <taxon>Pentapetalae</taxon>
        <taxon>rosids</taxon>
        <taxon>fabids</taxon>
        <taxon>Rosales</taxon>
        <taxon>Cannabaceae</taxon>
        <taxon>Parasponia</taxon>
    </lineage>
</organism>